<feature type="region of interest" description="Disordered" evidence="1">
    <location>
        <begin position="157"/>
        <end position="176"/>
    </location>
</feature>
<evidence type="ECO:0000259" key="2">
    <source>
        <dbReference type="PROSITE" id="PS51658"/>
    </source>
</evidence>
<evidence type="ECO:0000313" key="4">
    <source>
        <dbReference type="Proteomes" id="UP001500383"/>
    </source>
</evidence>
<evidence type="ECO:0000256" key="1">
    <source>
        <dbReference type="SAM" id="MobiDB-lite"/>
    </source>
</evidence>
<organism evidence="3 4">
    <name type="scientific">Dietzia cercidiphylli</name>
    <dbReference type="NCBI Taxonomy" id="498199"/>
    <lineage>
        <taxon>Bacteria</taxon>
        <taxon>Bacillati</taxon>
        <taxon>Actinomycetota</taxon>
        <taxon>Actinomycetes</taxon>
        <taxon>Mycobacteriales</taxon>
        <taxon>Dietziaceae</taxon>
        <taxon>Dietzia</taxon>
    </lineage>
</organism>
<dbReference type="InterPro" id="IPR003729">
    <property type="entry name" value="Bi_nuclease_dom"/>
</dbReference>
<dbReference type="PANTHER" id="PTHR15160">
    <property type="entry name" value="VON HIPPEL-LINDAU PROTEIN"/>
    <property type="match status" value="1"/>
</dbReference>
<reference evidence="3 4" key="1">
    <citation type="journal article" date="2019" name="Int. J. Syst. Evol. Microbiol.">
        <title>The Global Catalogue of Microorganisms (GCM) 10K type strain sequencing project: providing services to taxonomists for standard genome sequencing and annotation.</title>
        <authorList>
            <consortium name="The Broad Institute Genomics Platform"/>
            <consortium name="The Broad Institute Genome Sequencing Center for Infectious Disease"/>
            <person name="Wu L."/>
            <person name="Ma J."/>
        </authorList>
    </citation>
    <scope>NUCLEOTIDE SEQUENCE [LARGE SCALE GENOMIC DNA]</scope>
    <source>
        <strain evidence="3 4">JCM 16002</strain>
    </source>
</reference>
<dbReference type="SUPFAM" id="SSF103256">
    <property type="entry name" value="Hypothetical protein TM0160"/>
    <property type="match status" value="1"/>
</dbReference>
<protein>
    <submittedName>
        <fullName evidence="3">Bifunctional nuclease family protein</fullName>
    </submittedName>
</protein>
<sequence length="176" mass="18920">MGEAEDMGKNMREVSVVGIRFEEPEYAPVLILHEKDGGRYVPIWIGASEAAAISLRQQGVQPGRPLTHDLVATLLETFAHPLEQVEIVGVSEGTFIAELVFEGTRISARPSDAVAVALRTSSPVLVSREVLDEVGISLVEQGEEEVEAFREFLDQVSPDDFLGGGDAPQEPGGPTP</sequence>
<dbReference type="PANTHER" id="PTHR15160:SF1">
    <property type="entry name" value="VON HIPPEL-LINDAU DISEASE TUMOR SUPPRESSOR"/>
    <property type="match status" value="1"/>
</dbReference>
<accession>A0ABN2J1P7</accession>
<dbReference type="EMBL" id="BAAAQG010000013">
    <property type="protein sequence ID" value="GAA1716189.1"/>
    <property type="molecule type" value="Genomic_DNA"/>
</dbReference>
<dbReference type="Proteomes" id="UP001500383">
    <property type="component" value="Unassembled WGS sequence"/>
</dbReference>
<dbReference type="Gene3D" id="3.10.690.10">
    <property type="entry name" value="Bifunctional nuclease domain"/>
    <property type="match status" value="1"/>
</dbReference>
<dbReference type="PROSITE" id="PS51658">
    <property type="entry name" value="BFN"/>
    <property type="match status" value="1"/>
</dbReference>
<keyword evidence="4" id="KW-1185">Reference proteome</keyword>
<dbReference type="InterPro" id="IPR036104">
    <property type="entry name" value="BFN_sf"/>
</dbReference>
<feature type="domain" description="BFN" evidence="2">
    <location>
        <begin position="11"/>
        <end position="138"/>
    </location>
</feature>
<dbReference type="Pfam" id="PF02577">
    <property type="entry name" value="BFN_dom"/>
    <property type="match status" value="1"/>
</dbReference>
<name>A0ABN2J1P7_9ACTN</name>
<gene>
    <name evidence="3" type="ORF">GCM10009831_27450</name>
</gene>
<evidence type="ECO:0000313" key="3">
    <source>
        <dbReference type="EMBL" id="GAA1716189.1"/>
    </source>
</evidence>
<comment type="caution">
    <text evidence="3">The sequence shown here is derived from an EMBL/GenBank/DDBJ whole genome shotgun (WGS) entry which is preliminary data.</text>
</comment>
<proteinExistence type="predicted"/>